<evidence type="ECO:0000256" key="1">
    <source>
        <dbReference type="ARBA" id="ARBA00001936"/>
    </source>
</evidence>
<evidence type="ECO:0000259" key="9">
    <source>
        <dbReference type="PROSITE" id="PS00125"/>
    </source>
</evidence>
<accession>A0A915DNC0</accession>
<dbReference type="AlphaFoldDB" id="A0A915DNC0"/>
<dbReference type="Proteomes" id="UP000887574">
    <property type="component" value="Unplaced"/>
</dbReference>
<dbReference type="Pfam" id="PF00149">
    <property type="entry name" value="Metallophos"/>
    <property type="match status" value="1"/>
</dbReference>
<evidence type="ECO:0000313" key="11">
    <source>
        <dbReference type="WBParaSite" id="jg21268"/>
    </source>
</evidence>
<keyword evidence="5" id="KW-0464">Manganese</keyword>
<comment type="similarity">
    <text evidence="8">Belongs to the PPP phosphatase family.</text>
</comment>
<comment type="catalytic activity">
    <reaction evidence="7 8">
        <text>O-phospho-L-threonyl-[protein] + H2O = L-threonyl-[protein] + phosphate</text>
        <dbReference type="Rhea" id="RHEA:47004"/>
        <dbReference type="Rhea" id="RHEA-COMP:11060"/>
        <dbReference type="Rhea" id="RHEA-COMP:11605"/>
        <dbReference type="ChEBI" id="CHEBI:15377"/>
        <dbReference type="ChEBI" id="CHEBI:30013"/>
        <dbReference type="ChEBI" id="CHEBI:43474"/>
        <dbReference type="ChEBI" id="CHEBI:61977"/>
        <dbReference type="EC" id="3.1.3.16"/>
    </reaction>
</comment>
<dbReference type="SUPFAM" id="SSF56300">
    <property type="entry name" value="Metallo-dependent phosphatases"/>
    <property type="match status" value="1"/>
</dbReference>
<dbReference type="PRINTS" id="PR00114">
    <property type="entry name" value="STPHPHTASE"/>
</dbReference>
<evidence type="ECO:0000256" key="2">
    <source>
        <dbReference type="ARBA" id="ARBA00022723"/>
    </source>
</evidence>
<organism evidence="10 11">
    <name type="scientific">Ditylenchus dipsaci</name>
    <dbReference type="NCBI Taxonomy" id="166011"/>
    <lineage>
        <taxon>Eukaryota</taxon>
        <taxon>Metazoa</taxon>
        <taxon>Ecdysozoa</taxon>
        <taxon>Nematoda</taxon>
        <taxon>Chromadorea</taxon>
        <taxon>Rhabditida</taxon>
        <taxon>Tylenchina</taxon>
        <taxon>Tylenchomorpha</taxon>
        <taxon>Sphaerularioidea</taxon>
        <taxon>Anguinidae</taxon>
        <taxon>Anguininae</taxon>
        <taxon>Ditylenchus</taxon>
    </lineage>
</organism>
<keyword evidence="3 8" id="KW-0378">Hydrolase</keyword>
<keyword evidence="2" id="KW-0479">Metal-binding</keyword>
<dbReference type="Pfam" id="PF16891">
    <property type="entry name" value="STPPase_N"/>
    <property type="match status" value="1"/>
</dbReference>
<name>A0A915DNC0_9BILA</name>
<evidence type="ECO:0000256" key="5">
    <source>
        <dbReference type="ARBA" id="ARBA00023211"/>
    </source>
</evidence>
<dbReference type="EC" id="3.1.3.16" evidence="8"/>
<dbReference type="Gene3D" id="3.60.21.10">
    <property type="match status" value="1"/>
</dbReference>
<keyword evidence="4" id="KW-0904">Protein phosphatase</keyword>
<dbReference type="InterPro" id="IPR031675">
    <property type="entry name" value="STPPase_N"/>
</dbReference>
<dbReference type="WBParaSite" id="jg21268">
    <property type="protein sequence ID" value="jg21268"/>
    <property type="gene ID" value="jg21268"/>
</dbReference>
<dbReference type="InterPro" id="IPR006186">
    <property type="entry name" value="Ser/Thr-sp_prot-phosphatase"/>
</dbReference>
<evidence type="ECO:0000256" key="7">
    <source>
        <dbReference type="ARBA" id="ARBA00048336"/>
    </source>
</evidence>
<evidence type="ECO:0000256" key="4">
    <source>
        <dbReference type="ARBA" id="ARBA00022912"/>
    </source>
</evidence>
<proteinExistence type="inferred from homology"/>
<dbReference type="PANTHER" id="PTHR11668">
    <property type="entry name" value="SERINE/THREONINE PROTEIN PHOSPHATASE"/>
    <property type="match status" value="1"/>
</dbReference>
<dbReference type="PANTHER" id="PTHR11668:SF300">
    <property type="entry name" value="SERINE_THREONINE-PROTEIN PHOSPHATASE"/>
    <property type="match status" value="1"/>
</dbReference>
<dbReference type="InterPro" id="IPR029052">
    <property type="entry name" value="Metallo-depent_PP-like"/>
</dbReference>
<dbReference type="InterPro" id="IPR050341">
    <property type="entry name" value="PP1_catalytic_subunit"/>
</dbReference>
<dbReference type="SMART" id="SM00156">
    <property type="entry name" value="PP2Ac"/>
    <property type="match status" value="1"/>
</dbReference>
<comment type="cofactor">
    <cofactor evidence="1">
        <name>Mn(2+)</name>
        <dbReference type="ChEBI" id="CHEBI:29035"/>
    </cofactor>
</comment>
<dbReference type="PROSITE" id="PS00125">
    <property type="entry name" value="SER_THR_PHOSPHATASE"/>
    <property type="match status" value="1"/>
</dbReference>
<dbReference type="GO" id="GO:0005634">
    <property type="term" value="C:nucleus"/>
    <property type="evidence" value="ECO:0007669"/>
    <property type="project" value="TreeGrafter"/>
</dbReference>
<feature type="domain" description="Serine/threonine specific protein phosphatases" evidence="9">
    <location>
        <begin position="173"/>
        <end position="178"/>
    </location>
</feature>
<keyword evidence="10" id="KW-1185">Reference proteome</keyword>
<evidence type="ECO:0000256" key="8">
    <source>
        <dbReference type="RuleBase" id="RU004273"/>
    </source>
</evidence>
<dbReference type="GO" id="GO:0046872">
    <property type="term" value="F:metal ion binding"/>
    <property type="evidence" value="ECO:0007669"/>
    <property type="project" value="UniProtKB-KW"/>
</dbReference>
<evidence type="ECO:0000256" key="6">
    <source>
        <dbReference type="ARBA" id="ARBA00047761"/>
    </source>
</evidence>
<evidence type="ECO:0000256" key="3">
    <source>
        <dbReference type="ARBA" id="ARBA00022801"/>
    </source>
</evidence>
<reference evidence="11" key="1">
    <citation type="submission" date="2022-11" db="UniProtKB">
        <authorList>
            <consortium name="WormBaseParasite"/>
        </authorList>
    </citation>
    <scope>IDENTIFICATION</scope>
</reference>
<dbReference type="GO" id="GO:0005737">
    <property type="term" value="C:cytoplasm"/>
    <property type="evidence" value="ECO:0007669"/>
    <property type="project" value="TreeGrafter"/>
</dbReference>
<comment type="catalytic activity">
    <reaction evidence="6">
        <text>O-phospho-L-seryl-[protein] + H2O = L-seryl-[protein] + phosphate</text>
        <dbReference type="Rhea" id="RHEA:20629"/>
        <dbReference type="Rhea" id="RHEA-COMP:9863"/>
        <dbReference type="Rhea" id="RHEA-COMP:11604"/>
        <dbReference type="ChEBI" id="CHEBI:15377"/>
        <dbReference type="ChEBI" id="CHEBI:29999"/>
        <dbReference type="ChEBI" id="CHEBI:43474"/>
        <dbReference type="ChEBI" id="CHEBI:83421"/>
        <dbReference type="EC" id="3.1.3.16"/>
    </reaction>
</comment>
<protein>
    <recommendedName>
        <fullName evidence="8">Serine/threonine-protein phosphatase</fullName>
        <ecNumber evidence="8">3.1.3.16</ecNumber>
    </recommendedName>
</protein>
<dbReference type="GO" id="GO:0004722">
    <property type="term" value="F:protein serine/threonine phosphatase activity"/>
    <property type="evidence" value="ECO:0007669"/>
    <property type="project" value="UniProtKB-EC"/>
</dbReference>
<evidence type="ECO:0000313" key="10">
    <source>
        <dbReference type="Proteomes" id="UP000887574"/>
    </source>
</evidence>
<dbReference type="InterPro" id="IPR004843">
    <property type="entry name" value="Calcineurin-like_PHP"/>
</dbReference>
<sequence length="235" mass="26900">MIAHFVEDIQGYKLCGRKTDHCLFSLAIMYGEASQMRSKSTSSGSDESFSTKRSGELDGIDSFIVKLLTTGSGAAKGLTKNVSEIEIISMCRQAINVFIAQPSLLELVEPIRICGDIHGQYSDLLRLFDKTGFPPGTNYLFLGDYVDRGRHSLETICLLLCYKIRYPKNIFLLRGNHECKMINHVYGFYEECNRRYKSARLWQMFQDVFDVMPFSALVGERFFFESRSVFMLSFF</sequence>